<dbReference type="Gene3D" id="3.40.50.1010">
    <property type="entry name" value="5'-nuclease"/>
    <property type="match status" value="1"/>
</dbReference>
<dbReference type="InterPro" id="IPR029060">
    <property type="entry name" value="PIN-like_dom_sf"/>
</dbReference>
<dbReference type="Proteomes" id="UP001597391">
    <property type="component" value="Unassembled WGS sequence"/>
</dbReference>
<name>A0ABW5XB00_9MICO</name>
<proteinExistence type="predicted"/>
<accession>A0ABW5XB00</accession>
<comment type="caution">
    <text evidence="1">The sequence shown here is derived from an EMBL/GenBank/DDBJ whole genome shotgun (WGS) entry which is preliminary data.</text>
</comment>
<evidence type="ECO:0008006" key="3">
    <source>
        <dbReference type="Google" id="ProtNLM"/>
    </source>
</evidence>
<reference evidence="2" key="1">
    <citation type="journal article" date="2019" name="Int. J. Syst. Evol. Microbiol.">
        <title>The Global Catalogue of Microorganisms (GCM) 10K type strain sequencing project: providing services to taxonomists for standard genome sequencing and annotation.</title>
        <authorList>
            <consortium name="The Broad Institute Genomics Platform"/>
            <consortium name="The Broad Institute Genome Sequencing Center for Infectious Disease"/>
            <person name="Wu L."/>
            <person name="Ma J."/>
        </authorList>
    </citation>
    <scope>NUCLEOTIDE SEQUENCE [LARGE SCALE GENOMIC DNA]</scope>
    <source>
        <strain evidence="2">KCTC 33576</strain>
    </source>
</reference>
<dbReference type="SUPFAM" id="SSF88723">
    <property type="entry name" value="PIN domain-like"/>
    <property type="match status" value="1"/>
</dbReference>
<evidence type="ECO:0000313" key="2">
    <source>
        <dbReference type="Proteomes" id="UP001597391"/>
    </source>
</evidence>
<protein>
    <recommendedName>
        <fullName evidence="3">PIN domain-containing protein</fullName>
    </recommendedName>
</protein>
<gene>
    <name evidence="1" type="ORF">ACFSYH_00365</name>
</gene>
<dbReference type="EMBL" id="JBHUOP010000001">
    <property type="protein sequence ID" value="MFD2839027.1"/>
    <property type="molecule type" value="Genomic_DNA"/>
</dbReference>
<dbReference type="RefSeq" id="WP_377464428.1">
    <property type="nucleotide sequence ID" value="NZ_JBHUOP010000001.1"/>
</dbReference>
<sequence>MIVLDTSAALELLLALPRAMQVQERLEEAEWQIVAPQLLLIEVLQVLSPRESPRSEMR</sequence>
<organism evidence="1 2">
    <name type="scientific">Populibacterium corticicola</name>
    <dbReference type="NCBI Taxonomy" id="1812826"/>
    <lineage>
        <taxon>Bacteria</taxon>
        <taxon>Bacillati</taxon>
        <taxon>Actinomycetota</taxon>
        <taxon>Actinomycetes</taxon>
        <taxon>Micrococcales</taxon>
        <taxon>Jonesiaceae</taxon>
        <taxon>Populibacterium</taxon>
    </lineage>
</organism>
<evidence type="ECO:0000313" key="1">
    <source>
        <dbReference type="EMBL" id="MFD2839027.1"/>
    </source>
</evidence>
<keyword evidence="2" id="KW-1185">Reference proteome</keyword>